<evidence type="ECO:0000256" key="3">
    <source>
        <dbReference type="ARBA" id="ARBA00012972"/>
    </source>
</evidence>
<evidence type="ECO:0000256" key="4">
    <source>
        <dbReference type="ARBA" id="ARBA00022679"/>
    </source>
</evidence>
<dbReference type="PANTHER" id="PTHR11739">
    <property type="entry name" value="CITRATE SYNTHASE"/>
    <property type="match status" value="1"/>
</dbReference>
<evidence type="ECO:0000256" key="5">
    <source>
        <dbReference type="SAM" id="MobiDB-lite"/>
    </source>
</evidence>
<evidence type="ECO:0000313" key="8">
    <source>
        <dbReference type="Proteomes" id="UP000317378"/>
    </source>
</evidence>
<dbReference type="PANTHER" id="PTHR11739:SF4">
    <property type="entry name" value="CITRATE SYNTHASE, PEROXISOMAL"/>
    <property type="match status" value="1"/>
</dbReference>
<dbReference type="Gene3D" id="1.10.580.10">
    <property type="entry name" value="Citrate Synthase, domain 1"/>
    <property type="match status" value="1"/>
</dbReference>
<feature type="region of interest" description="Disordered" evidence="5">
    <location>
        <begin position="1"/>
        <end position="22"/>
    </location>
</feature>
<dbReference type="GO" id="GO:0005829">
    <property type="term" value="C:cytosol"/>
    <property type="evidence" value="ECO:0007669"/>
    <property type="project" value="TreeGrafter"/>
</dbReference>
<comment type="similarity">
    <text evidence="2">Belongs to the citrate synthase family.</text>
</comment>
<feature type="domain" description="Helix-turn-helix" evidence="6">
    <location>
        <begin position="16"/>
        <end position="66"/>
    </location>
</feature>
<comment type="caution">
    <text evidence="7">The sequence shown here is derived from an EMBL/GenBank/DDBJ whole genome shotgun (WGS) entry which is preliminary data.</text>
</comment>
<dbReference type="UniPathway" id="UPA00223"/>
<evidence type="ECO:0000256" key="2">
    <source>
        <dbReference type="ARBA" id="ARBA00010566"/>
    </source>
</evidence>
<dbReference type="InterPro" id="IPR016143">
    <property type="entry name" value="Citrate_synth-like_sm_a-sub"/>
</dbReference>
<protein>
    <recommendedName>
        <fullName evidence="3">citrate synthase (unknown stereospecificity)</fullName>
        <ecNumber evidence="3">2.3.3.16</ecNumber>
    </recommendedName>
</protein>
<dbReference type="SUPFAM" id="SSF46955">
    <property type="entry name" value="Putative DNA-binding domain"/>
    <property type="match status" value="1"/>
</dbReference>
<sequence>MRDQEPAPGQEGRRISTTETADLLGVKPETVYAYVSRGQLSSRRDPGGRGSTFDAKEVEALARRNRRGPSEGSPGAGKLSLRTRITLIDKDRYYFRGVDATELAARHSYEEVAEWLWTGTMRRGVSFTAPEASVAVARRAVDALPEHTSPTDRLRVATIAAANVDPLRFDLAEESVLGTARTLIPTLVAALPPRRGDHRDGGPLAHRLWARLSARQADDASLRALDTALALLVDHDLAASTLAVRVAASARAHAYAAVSAGLGVLEGPLHGAAGGLAHRLLLDVLDRGSAAPVVADELRAGRRIPGLGHTLYPAEDPRARALFALLEDVPGAEPALAAAHDIVATTARHAPLHANVDLALAVLTTASGMHASASETVFAVARTAGWIAHILEEYEEAPMRMRPSGQYAGPRPPQPLPNH</sequence>
<dbReference type="GO" id="GO:0036440">
    <property type="term" value="F:citrate synthase activity"/>
    <property type="evidence" value="ECO:0007669"/>
    <property type="project" value="UniProtKB-EC"/>
</dbReference>
<keyword evidence="8" id="KW-1185">Reference proteome</keyword>
<proteinExistence type="inferred from homology"/>
<accession>A0A505DHE9</accession>
<comment type="pathway">
    <text evidence="1">Carbohydrate metabolism; tricarboxylic acid cycle.</text>
</comment>
<evidence type="ECO:0000256" key="1">
    <source>
        <dbReference type="ARBA" id="ARBA00005163"/>
    </source>
</evidence>
<dbReference type="GO" id="GO:0006099">
    <property type="term" value="P:tricarboxylic acid cycle"/>
    <property type="evidence" value="ECO:0007669"/>
    <property type="project" value="UniProtKB-UniPathway"/>
</dbReference>
<reference evidence="7 8" key="1">
    <citation type="submission" date="2019-06" db="EMBL/GenBank/DDBJ databases">
        <title>Streptomyces sporangiiformans sp. nov., a novel actinomycete isolated from soil in Mount Song.</title>
        <authorList>
            <person name="Han L."/>
        </authorList>
    </citation>
    <scope>NUCLEOTIDE SEQUENCE [LARGE SCALE GENOMIC DNA]</scope>
    <source>
        <strain evidence="7 8">NEAU-SSA 1</strain>
    </source>
</reference>
<dbReference type="RefSeq" id="WP_119102298.1">
    <property type="nucleotide sequence ID" value="NZ_QXMJ01000147.1"/>
</dbReference>
<dbReference type="InterPro" id="IPR009061">
    <property type="entry name" value="DNA-bd_dom_put_sf"/>
</dbReference>
<dbReference type="PRINTS" id="PR00143">
    <property type="entry name" value="CITRTSNTHASE"/>
</dbReference>
<dbReference type="Pfam" id="PF12728">
    <property type="entry name" value="HTH_17"/>
    <property type="match status" value="1"/>
</dbReference>
<dbReference type="Gene3D" id="1.10.230.10">
    <property type="entry name" value="Cytochrome P450-Terp, domain 2"/>
    <property type="match status" value="1"/>
</dbReference>
<dbReference type="OrthoDB" id="9800864at2"/>
<dbReference type="InterPro" id="IPR016142">
    <property type="entry name" value="Citrate_synth-like_lrg_a-sub"/>
</dbReference>
<dbReference type="GO" id="GO:0005975">
    <property type="term" value="P:carbohydrate metabolic process"/>
    <property type="evidence" value="ECO:0007669"/>
    <property type="project" value="TreeGrafter"/>
</dbReference>
<dbReference type="EMBL" id="VCHX02000147">
    <property type="protein sequence ID" value="TPQ20048.1"/>
    <property type="molecule type" value="Genomic_DNA"/>
</dbReference>
<organism evidence="7 8">
    <name type="scientific">Streptomyces sporangiiformans</name>
    <dbReference type="NCBI Taxonomy" id="2315329"/>
    <lineage>
        <taxon>Bacteria</taxon>
        <taxon>Bacillati</taxon>
        <taxon>Actinomycetota</taxon>
        <taxon>Actinomycetes</taxon>
        <taxon>Kitasatosporales</taxon>
        <taxon>Streptomycetaceae</taxon>
        <taxon>Streptomyces</taxon>
    </lineage>
</organism>
<dbReference type="InterPro" id="IPR036969">
    <property type="entry name" value="Citrate_synthase_sf"/>
</dbReference>
<dbReference type="Pfam" id="PF00285">
    <property type="entry name" value="Citrate_synt"/>
    <property type="match status" value="1"/>
</dbReference>
<dbReference type="InterPro" id="IPR002020">
    <property type="entry name" value="Citrate_synthase"/>
</dbReference>
<dbReference type="InterPro" id="IPR041657">
    <property type="entry name" value="HTH_17"/>
</dbReference>
<evidence type="ECO:0000259" key="6">
    <source>
        <dbReference type="Pfam" id="PF12728"/>
    </source>
</evidence>
<dbReference type="SUPFAM" id="SSF48256">
    <property type="entry name" value="Citrate synthase"/>
    <property type="match status" value="1"/>
</dbReference>
<gene>
    <name evidence="7" type="ORF">FGD71_022455</name>
</gene>
<dbReference type="Gene3D" id="1.10.1660.10">
    <property type="match status" value="1"/>
</dbReference>
<dbReference type="EC" id="2.3.3.16" evidence="3"/>
<name>A0A505DHE9_9ACTN</name>
<keyword evidence="4" id="KW-0808">Transferase</keyword>
<dbReference type="Proteomes" id="UP000317378">
    <property type="component" value="Unassembled WGS sequence"/>
</dbReference>
<evidence type="ECO:0000313" key="7">
    <source>
        <dbReference type="EMBL" id="TPQ20048.1"/>
    </source>
</evidence>
<feature type="compositionally biased region" description="Basic and acidic residues" evidence="5">
    <location>
        <begin position="1"/>
        <end position="16"/>
    </location>
</feature>
<dbReference type="AlphaFoldDB" id="A0A505DHE9"/>